<evidence type="ECO:0000256" key="3">
    <source>
        <dbReference type="ARBA" id="ARBA00023274"/>
    </source>
</evidence>
<evidence type="ECO:0000313" key="6">
    <source>
        <dbReference type="EMBL" id="KAL0264013.1"/>
    </source>
</evidence>
<dbReference type="PIRSF" id="PIRSF002190">
    <property type="entry name" value="Ribosomal_L18a"/>
    <property type="match status" value="1"/>
</dbReference>
<comment type="similarity">
    <text evidence="1 4">Belongs to the eukaryotic ribosomal protein eL20 family.</text>
</comment>
<keyword evidence="3 4" id="KW-0687">Ribonucleoprotein</keyword>
<dbReference type="GO" id="GO:0005840">
    <property type="term" value="C:ribosome"/>
    <property type="evidence" value="ECO:0007669"/>
    <property type="project" value="UniProtKB-KW"/>
</dbReference>
<evidence type="ECO:0000256" key="2">
    <source>
        <dbReference type="ARBA" id="ARBA00022980"/>
    </source>
</evidence>
<name>A0AAW2H6L3_9NEOP</name>
<dbReference type="InterPro" id="IPR023573">
    <property type="entry name" value="Ribosomal_eL20_dom"/>
</dbReference>
<dbReference type="SUPFAM" id="SSF160374">
    <property type="entry name" value="RplX-like"/>
    <property type="match status" value="1"/>
</dbReference>
<proteinExistence type="inferred from homology"/>
<dbReference type="PANTHER" id="PTHR10052">
    <property type="entry name" value="60S RIBOSOMAL PROTEIN L18A"/>
    <property type="match status" value="1"/>
</dbReference>
<gene>
    <name evidence="6" type="ORF">PYX00_010967</name>
</gene>
<organism evidence="6">
    <name type="scientific">Menopon gallinae</name>
    <name type="common">poultry shaft louse</name>
    <dbReference type="NCBI Taxonomy" id="328185"/>
    <lineage>
        <taxon>Eukaryota</taxon>
        <taxon>Metazoa</taxon>
        <taxon>Ecdysozoa</taxon>
        <taxon>Arthropoda</taxon>
        <taxon>Hexapoda</taxon>
        <taxon>Insecta</taxon>
        <taxon>Pterygota</taxon>
        <taxon>Neoptera</taxon>
        <taxon>Paraneoptera</taxon>
        <taxon>Psocodea</taxon>
        <taxon>Troctomorpha</taxon>
        <taxon>Phthiraptera</taxon>
        <taxon>Amblycera</taxon>
        <taxon>Menoponidae</taxon>
        <taxon>Menopon</taxon>
    </lineage>
</organism>
<dbReference type="HAMAP" id="MF_00273">
    <property type="entry name" value="Ribosomal_eL20"/>
    <property type="match status" value="1"/>
</dbReference>
<keyword evidence="2 4" id="KW-0689">Ribosomal protein</keyword>
<sequence>MWRCGGIKEYRIYGSKIPTEQEVEPQIFFHDVFAKNEIVARSRFNNLMKTRYKIKPGKLVVLKIEELLEDIKDMKIKNYGIQLVYRSKKGIHNMYKEFRSISRCKAVEMLFNDMAGRHKAKRDDIKIVSVKELATEELRRDKVIQFTKENVMYPIFKKKLNSKPCI</sequence>
<dbReference type="Pfam" id="PF01775">
    <property type="entry name" value="Ribosomal_L18A"/>
    <property type="match status" value="1"/>
</dbReference>
<dbReference type="GO" id="GO:1990904">
    <property type="term" value="C:ribonucleoprotein complex"/>
    <property type="evidence" value="ECO:0007669"/>
    <property type="project" value="UniProtKB-KW"/>
</dbReference>
<dbReference type="AlphaFoldDB" id="A0AAW2H6L3"/>
<evidence type="ECO:0000256" key="1">
    <source>
        <dbReference type="ARBA" id="ARBA00009362"/>
    </source>
</evidence>
<feature type="domain" description="Large ribosomal subunit protein eL20" evidence="5">
    <location>
        <begin position="7"/>
        <end position="131"/>
    </location>
</feature>
<dbReference type="Gene3D" id="3.10.20.10">
    <property type="match status" value="2"/>
</dbReference>
<protein>
    <recommendedName>
        <fullName evidence="4">60S ribosomal protein L18a</fullName>
    </recommendedName>
</protein>
<comment type="caution">
    <text evidence="6">The sequence shown here is derived from an EMBL/GenBank/DDBJ whole genome shotgun (WGS) entry which is preliminary data.</text>
</comment>
<dbReference type="GO" id="GO:0006412">
    <property type="term" value="P:translation"/>
    <property type="evidence" value="ECO:0007669"/>
    <property type="project" value="InterPro"/>
</dbReference>
<evidence type="ECO:0000259" key="5">
    <source>
        <dbReference type="Pfam" id="PF01775"/>
    </source>
</evidence>
<dbReference type="InterPro" id="IPR021138">
    <property type="entry name" value="Ribosomal_eL20_eukaryotes"/>
</dbReference>
<dbReference type="InterPro" id="IPR028877">
    <property type="entry name" value="Ribosomal_eL20"/>
</dbReference>
<dbReference type="GO" id="GO:0003735">
    <property type="term" value="F:structural constituent of ribosome"/>
    <property type="evidence" value="ECO:0007669"/>
    <property type="project" value="InterPro"/>
</dbReference>
<dbReference type="FunFam" id="3.10.20.10:FF:000001">
    <property type="entry name" value="60S ribosomal protein L18a"/>
    <property type="match status" value="1"/>
</dbReference>
<accession>A0AAW2H6L3</accession>
<reference evidence="6" key="1">
    <citation type="journal article" date="2024" name="Gigascience">
        <title>Chromosome-level genome of the poultry shaft louse Menopon gallinae provides insight into the host-switching and adaptive evolution of parasitic lice.</title>
        <authorList>
            <person name="Xu Y."/>
            <person name="Ma L."/>
            <person name="Liu S."/>
            <person name="Liang Y."/>
            <person name="Liu Q."/>
            <person name="He Z."/>
            <person name="Tian L."/>
            <person name="Duan Y."/>
            <person name="Cai W."/>
            <person name="Li H."/>
            <person name="Song F."/>
        </authorList>
    </citation>
    <scope>NUCLEOTIDE SEQUENCE</scope>
    <source>
        <strain evidence="6">Cailab_2023a</strain>
    </source>
</reference>
<evidence type="ECO:0000256" key="4">
    <source>
        <dbReference type="PIRNR" id="PIRNR002190"/>
    </source>
</evidence>
<dbReference type="EMBL" id="JARGDH010000040">
    <property type="protein sequence ID" value="KAL0264013.1"/>
    <property type="molecule type" value="Genomic_DNA"/>
</dbReference>